<accession>A0A8W8NH76</accession>
<protein>
    <submittedName>
        <fullName evidence="1">Uncharacterized protein</fullName>
    </submittedName>
</protein>
<proteinExistence type="predicted"/>
<dbReference type="EnsemblMetazoa" id="G527.1">
    <property type="protein sequence ID" value="G527.1:cds"/>
    <property type="gene ID" value="G527"/>
</dbReference>
<evidence type="ECO:0000313" key="1">
    <source>
        <dbReference type="EnsemblMetazoa" id="G527.1:cds"/>
    </source>
</evidence>
<name>A0A8W8NH76_MAGGI</name>
<organism evidence="1 2">
    <name type="scientific">Magallana gigas</name>
    <name type="common">Pacific oyster</name>
    <name type="synonym">Crassostrea gigas</name>
    <dbReference type="NCBI Taxonomy" id="29159"/>
    <lineage>
        <taxon>Eukaryota</taxon>
        <taxon>Metazoa</taxon>
        <taxon>Spiralia</taxon>
        <taxon>Lophotrochozoa</taxon>
        <taxon>Mollusca</taxon>
        <taxon>Bivalvia</taxon>
        <taxon>Autobranchia</taxon>
        <taxon>Pteriomorphia</taxon>
        <taxon>Ostreida</taxon>
        <taxon>Ostreoidea</taxon>
        <taxon>Ostreidae</taxon>
        <taxon>Magallana</taxon>
    </lineage>
</organism>
<sequence length="89" mass="10150">MVQSVNQNVLEFVKIKSLVITPMVCVTKDVMMDGLEQTVQKHVHQIRMDQIVFSRVDTVQMTSHVTEQLGIVTEDVNLDTLENCVTQVY</sequence>
<reference evidence="1" key="1">
    <citation type="submission" date="2022-08" db="UniProtKB">
        <authorList>
            <consortium name="EnsemblMetazoa"/>
        </authorList>
    </citation>
    <scope>IDENTIFICATION</scope>
    <source>
        <strain evidence="1">05x7-T-G4-1.051#20</strain>
    </source>
</reference>
<dbReference type="AlphaFoldDB" id="A0A8W8NH76"/>
<evidence type="ECO:0000313" key="2">
    <source>
        <dbReference type="Proteomes" id="UP000005408"/>
    </source>
</evidence>
<keyword evidence="2" id="KW-1185">Reference proteome</keyword>
<dbReference type="Proteomes" id="UP000005408">
    <property type="component" value="Unassembled WGS sequence"/>
</dbReference>